<evidence type="ECO:0000313" key="2">
    <source>
        <dbReference type="EMBL" id="KAJ1120120.1"/>
    </source>
</evidence>
<comment type="caution">
    <text evidence="2">The sequence shown here is derived from an EMBL/GenBank/DDBJ whole genome shotgun (WGS) entry which is preliminary data.</text>
</comment>
<protein>
    <submittedName>
        <fullName evidence="2">Uncharacterized protein</fullName>
    </submittedName>
</protein>
<keyword evidence="3" id="KW-1185">Reference proteome</keyword>
<feature type="region of interest" description="Disordered" evidence="1">
    <location>
        <begin position="1"/>
        <end position="23"/>
    </location>
</feature>
<organism evidence="2 3">
    <name type="scientific">Pleurodeles waltl</name>
    <name type="common">Iberian ribbed newt</name>
    <dbReference type="NCBI Taxonomy" id="8319"/>
    <lineage>
        <taxon>Eukaryota</taxon>
        <taxon>Metazoa</taxon>
        <taxon>Chordata</taxon>
        <taxon>Craniata</taxon>
        <taxon>Vertebrata</taxon>
        <taxon>Euteleostomi</taxon>
        <taxon>Amphibia</taxon>
        <taxon>Batrachia</taxon>
        <taxon>Caudata</taxon>
        <taxon>Salamandroidea</taxon>
        <taxon>Salamandridae</taxon>
        <taxon>Pleurodelinae</taxon>
        <taxon>Pleurodeles</taxon>
    </lineage>
</organism>
<dbReference type="Proteomes" id="UP001066276">
    <property type="component" value="Chromosome 8"/>
</dbReference>
<reference evidence="2" key="1">
    <citation type="journal article" date="2022" name="bioRxiv">
        <title>Sequencing and chromosome-scale assembly of the giantPleurodeles waltlgenome.</title>
        <authorList>
            <person name="Brown T."/>
            <person name="Elewa A."/>
            <person name="Iarovenko S."/>
            <person name="Subramanian E."/>
            <person name="Araus A.J."/>
            <person name="Petzold A."/>
            <person name="Susuki M."/>
            <person name="Suzuki K.-i.T."/>
            <person name="Hayashi T."/>
            <person name="Toyoda A."/>
            <person name="Oliveira C."/>
            <person name="Osipova E."/>
            <person name="Leigh N.D."/>
            <person name="Simon A."/>
            <person name="Yun M.H."/>
        </authorList>
    </citation>
    <scope>NUCLEOTIDE SEQUENCE</scope>
    <source>
        <strain evidence="2">20211129_DDA</strain>
        <tissue evidence="2">Liver</tissue>
    </source>
</reference>
<proteinExistence type="predicted"/>
<evidence type="ECO:0000256" key="1">
    <source>
        <dbReference type="SAM" id="MobiDB-lite"/>
    </source>
</evidence>
<accession>A0AAV7NVP0</accession>
<evidence type="ECO:0000313" key="3">
    <source>
        <dbReference type="Proteomes" id="UP001066276"/>
    </source>
</evidence>
<dbReference type="EMBL" id="JANPWB010000012">
    <property type="protein sequence ID" value="KAJ1120120.1"/>
    <property type="molecule type" value="Genomic_DNA"/>
</dbReference>
<gene>
    <name evidence="2" type="ORF">NDU88_008295</name>
</gene>
<name>A0AAV7NVP0_PLEWA</name>
<dbReference type="AlphaFoldDB" id="A0AAV7NVP0"/>
<sequence>MCRKATANRSRVGRAFNGGSGRMTAVVTPTTGCEVGSTGRATECWQEGGTSSTREVGTLISADEMLVSGPTALYKWLCGDGRALQA</sequence>